<evidence type="ECO:0000256" key="4">
    <source>
        <dbReference type="SAM" id="Phobius"/>
    </source>
</evidence>
<keyword evidence="4" id="KW-0472">Membrane</keyword>
<feature type="transmembrane region" description="Helical" evidence="4">
    <location>
        <begin position="328"/>
        <end position="348"/>
    </location>
</feature>
<feature type="transmembrane region" description="Helical" evidence="4">
    <location>
        <begin position="208"/>
        <end position="231"/>
    </location>
</feature>
<feature type="transmembrane region" description="Helical" evidence="4">
    <location>
        <begin position="360"/>
        <end position="382"/>
    </location>
</feature>
<reference evidence="6 7" key="1">
    <citation type="submission" date="2017-01" db="EMBL/GenBank/DDBJ databases">
        <title>Genome Sequencing of a Marine Spirillum, Oceanospirillum multiglobuliferum ATCC 33336, from Japan.</title>
        <authorList>
            <person name="Carney J.G."/>
            <person name="Trachtenberg A.M."/>
            <person name="Rheaume B.A."/>
            <person name="Linnane J.D."/>
            <person name="Pitts N.L."/>
            <person name="Mykles D.L."/>
            <person name="Maclea K.S."/>
        </authorList>
    </citation>
    <scope>NUCLEOTIDE SEQUENCE [LARGE SCALE GENOMIC DNA]</scope>
    <source>
        <strain evidence="6 7">ATCC 33336</strain>
    </source>
</reference>
<feature type="transmembrane region" description="Helical" evidence="4">
    <location>
        <begin position="238"/>
        <end position="263"/>
    </location>
</feature>
<keyword evidence="4" id="KW-0812">Transmembrane</keyword>
<evidence type="ECO:0000313" key="7">
    <source>
        <dbReference type="Proteomes" id="UP000191418"/>
    </source>
</evidence>
<dbReference type="InterPro" id="IPR029787">
    <property type="entry name" value="Nucleotide_cyclase"/>
</dbReference>
<dbReference type="InterPro" id="IPR011623">
    <property type="entry name" value="7TMR_DISM_rcpt_extracell_dom1"/>
</dbReference>
<dbReference type="RefSeq" id="WP_078744489.1">
    <property type="nucleotide sequence ID" value="NZ_FUXG01000004.1"/>
</dbReference>
<dbReference type="STRING" id="64969.SAMN02745127_00890"/>
<feature type="transmembrane region" description="Helical" evidence="4">
    <location>
        <begin position="12"/>
        <end position="31"/>
    </location>
</feature>
<feature type="domain" description="GGDEF" evidence="5">
    <location>
        <begin position="486"/>
        <end position="625"/>
    </location>
</feature>
<evidence type="ECO:0000259" key="5">
    <source>
        <dbReference type="PROSITE" id="PS50887"/>
    </source>
</evidence>
<dbReference type="InterPro" id="IPR043128">
    <property type="entry name" value="Rev_trsase/Diguanyl_cyclase"/>
</dbReference>
<dbReference type="GO" id="GO:0052621">
    <property type="term" value="F:diguanylate cyclase activity"/>
    <property type="evidence" value="ECO:0007669"/>
    <property type="project" value="UniProtKB-EC"/>
</dbReference>
<dbReference type="AlphaFoldDB" id="A0A1T4MS49"/>
<feature type="transmembrane region" description="Helical" evidence="4">
    <location>
        <begin position="388"/>
        <end position="407"/>
    </location>
</feature>
<organism evidence="6 7">
    <name type="scientific">Oceanospirillum multiglobuliferum</name>
    <dbReference type="NCBI Taxonomy" id="64969"/>
    <lineage>
        <taxon>Bacteria</taxon>
        <taxon>Pseudomonadati</taxon>
        <taxon>Pseudomonadota</taxon>
        <taxon>Gammaproteobacteria</taxon>
        <taxon>Oceanospirillales</taxon>
        <taxon>Oceanospirillaceae</taxon>
        <taxon>Oceanospirillum</taxon>
    </lineage>
</organism>
<evidence type="ECO:0000313" key="6">
    <source>
        <dbReference type="EMBL" id="OPX56919.1"/>
    </source>
</evidence>
<keyword evidence="7" id="KW-1185">Reference proteome</keyword>
<feature type="transmembrane region" description="Helical" evidence="4">
    <location>
        <begin position="305"/>
        <end position="322"/>
    </location>
</feature>
<proteinExistence type="predicted"/>
<evidence type="ECO:0000256" key="3">
    <source>
        <dbReference type="SAM" id="Coils"/>
    </source>
</evidence>
<accession>A0A1T4MS49</accession>
<dbReference type="EMBL" id="MTSM01000001">
    <property type="protein sequence ID" value="OPX56919.1"/>
    <property type="molecule type" value="Genomic_DNA"/>
</dbReference>
<protein>
    <recommendedName>
        <fullName evidence="1">diguanylate cyclase</fullName>
        <ecNumber evidence="1">2.7.7.65</ecNumber>
    </recommendedName>
</protein>
<dbReference type="PANTHER" id="PTHR45138">
    <property type="entry name" value="REGULATORY COMPONENTS OF SENSORY TRANSDUCTION SYSTEM"/>
    <property type="match status" value="1"/>
</dbReference>
<comment type="caution">
    <text evidence="6">The sequence shown here is derived from an EMBL/GenBank/DDBJ whole genome shotgun (WGS) entry which is preliminary data.</text>
</comment>
<feature type="coiled-coil region" evidence="3">
    <location>
        <begin position="415"/>
        <end position="457"/>
    </location>
</feature>
<dbReference type="SUPFAM" id="SSF55073">
    <property type="entry name" value="Nucleotide cyclase"/>
    <property type="match status" value="1"/>
</dbReference>
<dbReference type="PROSITE" id="PS50887">
    <property type="entry name" value="GGDEF"/>
    <property type="match status" value="1"/>
</dbReference>
<dbReference type="PANTHER" id="PTHR45138:SF9">
    <property type="entry name" value="DIGUANYLATE CYCLASE DGCM-RELATED"/>
    <property type="match status" value="1"/>
</dbReference>
<keyword evidence="4" id="KW-1133">Transmembrane helix</keyword>
<gene>
    <name evidence="6" type="ORF">BTE48_00330</name>
</gene>
<evidence type="ECO:0000256" key="1">
    <source>
        <dbReference type="ARBA" id="ARBA00012528"/>
    </source>
</evidence>
<dbReference type="Pfam" id="PF07695">
    <property type="entry name" value="7TMR-DISM_7TM"/>
    <property type="match status" value="1"/>
</dbReference>
<dbReference type="InterPro" id="IPR000160">
    <property type="entry name" value="GGDEF_dom"/>
</dbReference>
<dbReference type="Pfam" id="PF00990">
    <property type="entry name" value="GGDEF"/>
    <property type="match status" value="1"/>
</dbReference>
<dbReference type="NCBIfam" id="TIGR00254">
    <property type="entry name" value="GGDEF"/>
    <property type="match status" value="1"/>
</dbReference>
<dbReference type="Proteomes" id="UP000191418">
    <property type="component" value="Unassembled WGS sequence"/>
</dbReference>
<dbReference type="EC" id="2.7.7.65" evidence="1"/>
<dbReference type="SMART" id="SM00267">
    <property type="entry name" value="GGDEF"/>
    <property type="match status" value="1"/>
</dbReference>
<dbReference type="OrthoDB" id="9812260at2"/>
<dbReference type="CDD" id="cd01949">
    <property type="entry name" value="GGDEF"/>
    <property type="match status" value="1"/>
</dbReference>
<dbReference type="Gene3D" id="3.30.70.270">
    <property type="match status" value="1"/>
</dbReference>
<feature type="transmembrane region" description="Helical" evidence="4">
    <location>
        <begin position="269"/>
        <end position="293"/>
    </location>
</feature>
<dbReference type="InterPro" id="IPR050469">
    <property type="entry name" value="Diguanylate_Cyclase"/>
</dbReference>
<keyword evidence="3" id="KW-0175">Coiled coil</keyword>
<comment type="catalytic activity">
    <reaction evidence="2">
        <text>2 GTP = 3',3'-c-di-GMP + 2 diphosphate</text>
        <dbReference type="Rhea" id="RHEA:24898"/>
        <dbReference type="ChEBI" id="CHEBI:33019"/>
        <dbReference type="ChEBI" id="CHEBI:37565"/>
        <dbReference type="ChEBI" id="CHEBI:58805"/>
        <dbReference type="EC" id="2.7.7.65"/>
    </reaction>
</comment>
<name>A0A1T4MS49_9GAMM</name>
<sequence>MQQYRMDRGLLQGFLSVSLLLIVSVLILFALDSPRLTQLSVKADQGIFPLTFWFPKTSEPLPLVGNWQGYPDQLLTPKEAAVNIDRSVATSLPDIWLSSGPRRHVMTYTLRLDNVPQDVDLALFVPELKSSFRLFIDEYEIASGGATTSDRDQVEGYFGDKIVELGLLPRQVRITLQVANYGHARGGVQAPLVIGTKQYWKDYYQRNILVEGVVICLAILAGTLMLFEFYLVRTHKELLWISLFSFALAGYVGTTGLGSFATLIPSFPWWLAIRLEHIGLVIGLPLFLNWLTALYPESEFQLQRWLFGLACLWSGFIILSPTSLFTALLYPELLLLIVSALMIGWLLFKLVRAKRSAVHILLMGTLVLIFSILHEIAVFLGLVQNEHYLSYGVLFFLVSQIGFLTFYRTQEQLRILDLNRALQGLTQQLKNTVSERNEALELQLEELEKKKERYQYQLSHDDLTGLLNRHHFLHTIEQKMIRSRQITYSIMVIDLDHYKQISDTHGRDFAEDLLCRVARLLVRTCDGHFDWIPARFGGDEFVLWLGAASQKEAERIALLLEQEVARTQIPLLSQPGEFFRFNIAIGIANSTQQHQNIDDLLACAADQVHLSRKRTELNYRKSTHHKMESGNAS</sequence>
<evidence type="ECO:0000256" key="2">
    <source>
        <dbReference type="ARBA" id="ARBA00034247"/>
    </source>
</evidence>